<dbReference type="Gene3D" id="2.30.120.10">
    <property type="match status" value="1"/>
</dbReference>
<dbReference type="RefSeq" id="WP_183770196.1">
    <property type="nucleotide sequence ID" value="NZ_JACIDK010000001.1"/>
</dbReference>
<dbReference type="GO" id="GO:0016811">
    <property type="term" value="F:hydrolase activity, acting on carbon-nitrogen (but not peptide) bonds, in linear amides"/>
    <property type="evidence" value="ECO:0007669"/>
    <property type="project" value="InterPro"/>
</dbReference>
<comment type="caution">
    <text evidence="6">The sequence shown here is derived from an EMBL/GenBank/DDBJ whole genome shotgun (WGS) entry which is preliminary data.</text>
</comment>
<dbReference type="Pfam" id="PF01804">
    <property type="entry name" value="Penicil_amidase"/>
    <property type="match status" value="1"/>
</dbReference>
<dbReference type="GO" id="GO:0017000">
    <property type="term" value="P:antibiotic biosynthetic process"/>
    <property type="evidence" value="ECO:0007669"/>
    <property type="project" value="InterPro"/>
</dbReference>
<dbReference type="Gene3D" id="3.60.20.10">
    <property type="entry name" value="Glutamine Phosphoribosylpyrophosphate, subunit 1, domain 1"/>
    <property type="match status" value="1"/>
</dbReference>
<dbReference type="InterPro" id="IPR002692">
    <property type="entry name" value="S45"/>
</dbReference>
<dbReference type="InterPro" id="IPR043146">
    <property type="entry name" value="Penicillin_amidase_N_B-knob"/>
</dbReference>
<dbReference type="InterPro" id="IPR023343">
    <property type="entry name" value="Penicillin_amidase_dom1"/>
</dbReference>
<evidence type="ECO:0000256" key="2">
    <source>
        <dbReference type="ARBA" id="ARBA00022729"/>
    </source>
</evidence>
<evidence type="ECO:0000256" key="3">
    <source>
        <dbReference type="ARBA" id="ARBA00022801"/>
    </source>
</evidence>
<keyword evidence="3 6" id="KW-0378">Hydrolase</keyword>
<dbReference type="PANTHER" id="PTHR34218">
    <property type="entry name" value="PEPTIDASE S45 PENICILLIN AMIDASE"/>
    <property type="match status" value="1"/>
</dbReference>
<evidence type="ECO:0000313" key="6">
    <source>
        <dbReference type="EMBL" id="MBB3890276.1"/>
    </source>
</evidence>
<feature type="signal peptide" evidence="5">
    <location>
        <begin position="1"/>
        <end position="23"/>
    </location>
</feature>
<sequence length="769" mass="82026">MKKLLLSTAACALAAGIASSAAAYEAQIVRTKYGIPHVTAKDFGGLGYGQAYAFAQDNLCLLADKIATVNGDRTKHFGPDATNVVAFTDIKNLESDFFFRSNIDVPALRAKLDKGPADYRALVHGYVAGFNRYLADTPNDKRPADCRDAAWVRPISVDDMVRLNEERMIQASGGAWLRQTNAATPPAAEAPAKAAANVGLPNMAEQIGLGSNGWAFGRAVTTNKSGLLLGNPHFPWETTNRFYEVHLTIPGKFDAMGVTIAGAPGLSIGFNKDVAWTHTVSTDRHFTLFELALDPADPTAYLVDGERHAMELKSVSVDTPAGRQTRTYYMTLYGPVVVMPQAGLAWTTKTAYALRDANKGNSASAGTWLDIARAKSVGEIQATITKSLGIPWVNTIAADRHGDALYADITATPNVSADKLQTCAPSPAAAKLAAASRIYVLDGSRAACDWDAPGLMSGATMPAMIRQDYVANSNDSFWLTNAKAPMPAVSPIVGLTDIPQNLRTRSGIVEIDARLAGTDGLPGNGFDQTAVKTMLFWNKNHAAELFLDDTLKACGTGGAVALADGQSVDLTAACAILAKWDRRMDNDSVGALLWMEYWRQAQKIAGVYATPFDAADPVHTPRGLKADADTVAKLRQALAGAVQLMATQNIALDAPYGAYHFAIRGEHKIPVHGGEGSDGVLNAQQAHFSAKAGGYVPYHGSSYIQVVTFDEKGPVADAVLSYSQSTDPASPHYADQTWLYSKKGWHRLPFHAADIAADEPSAPLVLKGN</sequence>
<dbReference type="Gene3D" id="1.10.1400.10">
    <property type="match status" value="1"/>
</dbReference>
<comment type="similarity">
    <text evidence="1">Belongs to the peptidase S45 family.</text>
</comment>
<evidence type="ECO:0000313" key="7">
    <source>
        <dbReference type="Proteomes" id="UP000530564"/>
    </source>
</evidence>
<keyword evidence="7" id="KW-1185">Reference proteome</keyword>
<dbReference type="PANTHER" id="PTHR34218:SF3">
    <property type="entry name" value="ACYL-HOMOSERINE LACTONE ACYLASE PVDQ"/>
    <property type="match status" value="1"/>
</dbReference>
<gene>
    <name evidence="6" type="ORF">GGQ61_000973</name>
</gene>
<feature type="chain" id="PRO_5032549383" evidence="5">
    <location>
        <begin position="24"/>
        <end position="769"/>
    </location>
</feature>
<reference evidence="6 7" key="1">
    <citation type="submission" date="2020-08" db="EMBL/GenBank/DDBJ databases">
        <title>Genomic Encyclopedia of Type Strains, Phase IV (KMG-IV): sequencing the most valuable type-strain genomes for metagenomic binning, comparative biology and taxonomic classification.</title>
        <authorList>
            <person name="Goeker M."/>
        </authorList>
    </citation>
    <scope>NUCLEOTIDE SEQUENCE [LARGE SCALE GENOMIC DNA]</scope>
    <source>
        <strain evidence="6 7">DSM 21793</strain>
    </source>
</reference>
<organism evidence="6 7">
    <name type="scientific">Phenylobacterium haematophilum</name>
    <dbReference type="NCBI Taxonomy" id="98513"/>
    <lineage>
        <taxon>Bacteria</taxon>
        <taxon>Pseudomonadati</taxon>
        <taxon>Pseudomonadota</taxon>
        <taxon>Alphaproteobacteria</taxon>
        <taxon>Caulobacterales</taxon>
        <taxon>Caulobacteraceae</taxon>
        <taxon>Phenylobacterium</taxon>
    </lineage>
</organism>
<dbReference type="AlphaFoldDB" id="A0A839ZVF9"/>
<dbReference type="EMBL" id="JACIDK010000001">
    <property type="protein sequence ID" value="MBB3890276.1"/>
    <property type="molecule type" value="Genomic_DNA"/>
</dbReference>
<keyword evidence="2 5" id="KW-0732">Signal</keyword>
<proteinExistence type="inferred from homology"/>
<dbReference type="InterPro" id="IPR029055">
    <property type="entry name" value="Ntn_hydrolases_N"/>
</dbReference>
<dbReference type="Gene3D" id="1.10.439.10">
    <property type="entry name" value="Penicillin Amidohydrolase, domain 1"/>
    <property type="match status" value="1"/>
</dbReference>
<accession>A0A839ZVF9</accession>
<evidence type="ECO:0000256" key="4">
    <source>
        <dbReference type="ARBA" id="ARBA00023145"/>
    </source>
</evidence>
<evidence type="ECO:0000256" key="1">
    <source>
        <dbReference type="ARBA" id="ARBA00006586"/>
    </source>
</evidence>
<evidence type="ECO:0000256" key="5">
    <source>
        <dbReference type="SAM" id="SignalP"/>
    </source>
</evidence>
<protein>
    <submittedName>
        <fullName evidence="6">Acyl-homoserine-lactone acylase</fullName>
        <ecNumber evidence="6">3.5.1.97</ecNumber>
    </submittedName>
</protein>
<name>A0A839ZVF9_9CAUL</name>
<dbReference type="SUPFAM" id="SSF56235">
    <property type="entry name" value="N-terminal nucleophile aminohydrolases (Ntn hydrolases)"/>
    <property type="match status" value="1"/>
</dbReference>
<dbReference type="EC" id="3.5.1.97" evidence="6"/>
<dbReference type="InterPro" id="IPR043147">
    <property type="entry name" value="Penicillin_amidase_A-knob"/>
</dbReference>
<keyword evidence="4" id="KW-0865">Zymogen</keyword>
<dbReference type="Proteomes" id="UP000530564">
    <property type="component" value="Unassembled WGS sequence"/>
</dbReference>